<dbReference type="Gene3D" id="3.20.20.190">
    <property type="entry name" value="Phosphatidylinositol (PI) phosphodiesterase"/>
    <property type="match status" value="1"/>
</dbReference>
<evidence type="ECO:0000313" key="4">
    <source>
        <dbReference type="Proteomes" id="UP001595773"/>
    </source>
</evidence>
<feature type="transmembrane region" description="Helical" evidence="1">
    <location>
        <begin position="186"/>
        <end position="210"/>
    </location>
</feature>
<keyword evidence="4" id="KW-1185">Reference proteome</keyword>
<dbReference type="Pfam" id="PF10110">
    <property type="entry name" value="GPDPase_memb"/>
    <property type="match status" value="1"/>
</dbReference>
<dbReference type="PANTHER" id="PTHR46211">
    <property type="entry name" value="GLYCEROPHOSPHORYL DIESTER PHOSPHODIESTERASE"/>
    <property type="match status" value="1"/>
</dbReference>
<dbReference type="Proteomes" id="UP001595773">
    <property type="component" value="Unassembled WGS sequence"/>
</dbReference>
<reference evidence="4" key="1">
    <citation type="journal article" date="2019" name="Int. J. Syst. Evol. Microbiol.">
        <title>The Global Catalogue of Microorganisms (GCM) 10K type strain sequencing project: providing services to taxonomists for standard genome sequencing and annotation.</title>
        <authorList>
            <consortium name="The Broad Institute Genomics Platform"/>
            <consortium name="The Broad Institute Genome Sequencing Center for Infectious Disease"/>
            <person name="Wu L."/>
            <person name="Ma J."/>
        </authorList>
    </citation>
    <scope>NUCLEOTIDE SEQUENCE [LARGE SCALE GENOMIC DNA]</scope>
    <source>
        <strain evidence="4">CGMCC 1.10698</strain>
    </source>
</reference>
<organism evidence="3 4">
    <name type="scientific">Arthrobacter cryoconiti</name>
    <dbReference type="NCBI Taxonomy" id="748907"/>
    <lineage>
        <taxon>Bacteria</taxon>
        <taxon>Bacillati</taxon>
        <taxon>Actinomycetota</taxon>
        <taxon>Actinomycetes</taxon>
        <taxon>Micrococcales</taxon>
        <taxon>Micrococcaceae</taxon>
        <taxon>Arthrobacter</taxon>
    </lineage>
</organism>
<accession>A0ABV8R1L9</accession>
<feature type="transmembrane region" description="Helical" evidence="1">
    <location>
        <begin position="231"/>
        <end position="255"/>
    </location>
</feature>
<name>A0ABV8R1L9_9MICC</name>
<feature type="transmembrane region" description="Helical" evidence="1">
    <location>
        <begin position="348"/>
        <end position="368"/>
    </location>
</feature>
<comment type="caution">
    <text evidence="3">The sequence shown here is derived from an EMBL/GenBank/DDBJ whole genome shotgun (WGS) entry which is preliminary data.</text>
</comment>
<keyword evidence="1" id="KW-0812">Transmembrane</keyword>
<keyword evidence="1" id="KW-1133">Transmembrane helix</keyword>
<evidence type="ECO:0000259" key="2">
    <source>
        <dbReference type="PROSITE" id="PS51704"/>
    </source>
</evidence>
<evidence type="ECO:0000313" key="3">
    <source>
        <dbReference type="EMBL" id="MFC4266028.1"/>
    </source>
</evidence>
<dbReference type="PROSITE" id="PS51704">
    <property type="entry name" value="GP_PDE"/>
    <property type="match status" value="1"/>
</dbReference>
<dbReference type="InterPro" id="IPR017946">
    <property type="entry name" value="PLC-like_Pdiesterase_TIM-brl"/>
</dbReference>
<feature type="transmembrane region" description="Helical" evidence="1">
    <location>
        <begin position="39"/>
        <end position="61"/>
    </location>
</feature>
<feature type="transmembrane region" description="Helical" evidence="1">
    <location>
        <begin position="81"/>
        <end position="101"/>
    </location>
</feature>
<dbReference type="InterPro" id="IPR030395">
    <property type="entry name" value="GP_PDE_dom"/>
</dbReference>
<feature type="transmembrane region" description="Helical" evidence="1">
    <location>
        <begin position="275"/>
        <end position="303"/>
    </location>
</feature>
<feature type="domain" description="GP-PDE" evidence="2">
    <location>
        <begin position="378"/>
        <end position="607"/>
    </location>
</feature>
<dbReference type="InterPro" id="IPR018476">
    <property type="entry name" value="GlyceroP-diester-Pdiesterase_M"/>
</dbReference>
<sequence>MSRKTRLESMAAGLNFRLLFPALLRQACWAVLHGGWRMIAVFMAFQGTTVLIALPVIRWLFGEVLSSAGLHGFDMNTFGAIFEVPLSVTLLVMLVVLALFVMSLQLAVMLLACAQLKTDGVVSLHGLGTDVLHLLGKLANPRSVVLLVYLFGVLPLSQFGFLSALSNSIAVPDFISGELMKSASGAVGYGIVMVFIGVVNVRLALVLPVFALTDASGMAAFRVSWRITRHAFWPIVAAMTVLFAAINIVGLTLIFGGSLPTVLSDSLSPQSSPVIAAAGLGFAEVAVLLLVGLTVAALCAMLLELLRRGIVLAPTVVLARTDAGERSDAQRAQDVVVLRRRRLSVGGFLVGAVAVCAVAVLTTVNMPVMEAMSTKPTTLVLGHRGFNDGGVENTIPALEAAGQAGADLVEIDVMETKDGQFVVMHDANLQRLANKDVKVANLSLAQITALEVNDALGHSALIPSLHDYLLRAKELAIPLLVEIKLHGGEAPNLVPRLVAEMKSLDAFDSNIFHSLDKPSIEELKRLEPSAYAGYIMPFAGVEIPQTDADFLVIEEWSYTAELRDDAWKKGKEIFVWTVNSQDGQRQKLRDNVDGIITDHPDTAVAARAQMENEEGLFDKLQDAIARFVTVI</sequence>
<dbReference type="Pfam" id="PF03009">
    <property type="entry name" value="GDPD"/>
    <property type="match status" value="1"/>
</dbReference>
<evidence type="ECO:0000256" key="1">
    <source>
        <dbReference type="SAM" id="Phobius"/>
    </source>
</evidence>
<dbReference type="EMBL" id="JBHSCQ010000016">
    <property type="protein sequence ID" value="MFC4266028.1"/>
    <property type="molecule type" value="Genomic_DNA"/>
</dbReference>
<gene>
    <name evidence="3" type="ORF">ACFOW9_10490</name>
</gene>
<dbReference type="SUPFAM" id="SSF51695">
    <property type="entry name" value="PLC-like phosphodiesterases"/>
    <property type="match status" value="1"/>
</dbReference>
<feature type="transmembrane region" description="Helical" evidence="1">
    <location>
        <begin position="144"/>
        <end position="166"/>
    </location>
</feature>
<proteinExistence type="predicted"/>
<keyword evidence="1" id="KW-0472">Membrane</keyword>
<dbReference type="RefSeq" id="WP_230068056.1">
    <property type="nucleotide sequence ID" value="NZ_BAABLL010000006.1"/>
</dbReference>
<dbReference type="CDD" id="cd08579">
    <property type="entry name" value="GDPD_memb_like"/>
    <property type="match status" value="1"/>
</dbReference>
<protein>
    <submittedName>
        <fullName evidence="3">Glycerophosphoryl diester phosphodiesterase membrane domain-containing protein</fullName>
    </submittedName>
</protein>
<dbReference type="PANTHER" id="PTHR46211:SF8">
    <property type="entry name" value="PHOSPHODIESTERASE"/>
    <property type="match status" value="1"/>
</dbReference>